<evidence type="ECO:0000259" key="10">
    <source>
        <dbReference type="PROSITE" id="PS50042"/>
    </source>
</evidence>
<feature type="domain" description="Cyclic nucleotide-binding" evidence="10">
    <location>
        <begin position="450"/>
        <end position="556"/>
    </location>
</feature>
<dbReference type="EMBL" id="CAJOBJ010003179">
    <property type="protein sequence ID" value="CAF3956049.1"/>
    <property type="molecule type" value="Genomic_DNA"/>
</dbReference>
<comment type="caution">
    <text evidence="12">The sequence shown here is derived from an EMBL/GenBank/DDBJ whole genome shotgun (WGS) entry which is preliminary data.</text>
</comment>
<dbReference type="Gene3D" id="1.10.287.630">
    <property type="entry name" value="Helix hairpin bin"/>
    <property type="match status" value="1"/>
</dbReference>
<dbReference type="FunFam" id="1.10.287.630:FF:000001">
    <property type="entry name" value="Cyclic nucleotide-gated channel alpha 3"/>
    <property type="match status" value="1"/>
</dbReference>
<evidence type="ECO:0000313" key="15">
    <source>
        <dbReference type="EMBL" id="CAF3956049.1"/>
    </source>
</evidence>
<keyword evidence="2" id="KW-0813">Transport</keyword>
<dbReference type="SUPFAM" id="SSF51206">
    <property type="entry name" value="cAMP-binding domain-like"/>
    <property type="match status" value="1"/>
</dbReference>
<dbReference type="Proteomes" id="UP000663834">
    <property type="component" value="Unassembled WGS sequence"/>
</dbReference>
<keyword evidence="7" id="KW-1071">Ligand-gated ion channel</keyword>
<feature type="transmembrane region" description="Helical" evidence="9">
    <location>
        <begin position="168"/>
        <end position="188"/>
    </location>
</feature>
<dbReference type="InterPro" id="IPR050866">
    <property type="entry name" value="CNG_cation_channel"/>
</dbReference>
<keyword evidence="3 9" id="KW-0812">Transmembrane</keyword>
<evidence type="ECO:0000313" key="11">
    <source>
        <dbReference type="EMBL" id="CAF0994010.1"/>
    </source>
</evidence>
<dbReference type="Pfam" id="PF00027">
    <property type="entry name" value="cNMP_binding"/>
    <property type="match status" value="1"/>
</dbReference>
<dbReference type="PROSITE" id="PS00888">
    <property type="entry name" value="CNMP_BINDING_1"/>
    <property type="match status" value="1"/>
</dbReference>
<dbReference type="GO" id="GO:0005886">
    <property type="term" value="C:plasma membrane"/>
    <property type="evidence" value="ECO:0007669"/>
    <property type="project" value="TreeGrafter"/>
</dbReference>
<dbReference type="SUPFAM" id="SSF81324">
    <property type="entry name" value="Voltage-gated potassium channels"/>
    <property type="match status" value="1"/>
</dbReference>
<dbReference type="FunFam" id="1.10.287.70:FF:000072">
    <property type="entry name" value="Cyclic nucleotide gated channel beta 3"/>
    <property type="match status" value="1"/>
</dbReference>
<dbReference type="EMBL" id="CAJNOW010000181">
    <property type="protein sequence ID" value="CAF1262982.1"/>
    <property type="molecule type" value="Genomic_DNA"/>
</dbReference>
<dbReference type="Proteomes" id="UP000663855">
    <property type="component" value="Unassembled WGS sequence"/>
</dbReference>
<sequence>MASPLNRRHRRTAPYVIMNNNTQLPAVAYSARQPDQENSANSNNGIQILTNTPLQQPQQQQMQRAALSLFDLVRRAQNTLNFTGRIRRWMRRNQEHSELPERSDSFLEKFAPATKSESTQKEQSKTWVIDPSKTFFYYWSSIVSLAVLYNCIMLIGRSAFLLLQERLLIVWLIFDYLCDVCYIVDTFIQTRRGYLEQGLIVRDIAKLRKNYMRSRAFILDIISLLPTDFLYFVPKLRLVPALRFNRLFRIYRTFEFSDKVETQTNHPNVFRLVSLLIIIMIIIHWNACFYFIISRWIGYSTDGWVYNMTAPTAATLTTQYLYCFFWSTLVLTNIGEVPPPETDIEVLFVTADFLTGVLIFATIVGNVGSIIASMNAVRADFRQKVDQVKQYMVFRKVGKDLERRVITWFDYLWLQKQVANEDIVLGALPQKLRVEIAIHVHLAALKRVPIFAEAQPGLLVELVTRLKLQIFSPGDYVCKKGDIGKEMYIIKRGRLSVVSDDGTKIFVTLEEGSVFGEISILNIPGSKTGNRRTANIRSVGYSDLFCLTKQDLWEVLAEYPSARDTLIERGKAHLRKDNLLDEEAAQKAQQDEAAIPEKVTRLEGNIDNLETRLARLMGEYTANMAALGQRLQTVEKLAGPRRETLTDEKLSRKNTLDAIGVETHEDDV</sequence>
<dbReference type="EMBL" id="CAJOBF010000576">
    <property type="protein sequence ID" value="CAF3838248.1"/>
    <property type="molecule type" value="Genomic_DNA"/>
</dbReference>
<evidence type="ECO:0000256" key="5">
    <source>
        <dbReference type="ARBA" id="ARBA00023065"/>
    </source>
</evidence>
<comment type="subcellular location">
    <subcellularLocation>
        <location evidence="1">Membrane</location>
        <topology evidence="1">Multi-pass membrane protein</topology>
    </subcellularLocation>
</comment>
<dbReference type="InterPro" id="IPR018488">
    <property type="entry name" value="cNMP-bd_CS"/>
</dbReference>
<dbReference type="InterPro" id="IPR032406">
    <property type="entry name" value="CLZ_dom"/>
</dbReference>
<dbReference type="AlphaFoldDB" id="A0A815AUP5"/>
<dbReference type="InterPro" id="IPR005821">
    <property type="entry name" value="Ion_trans_dom"/>
</dbReference>
<evidence type="ECO:0000313" key="18">
    <source>
        <dbReference type="Proteomes" id="UP000663866"/>
    </source>
</evidence>
<accession>A0A815AUP5</accession>
<dbReference type="Proteomes" id="UP000681720">
    <property type="component" value="Unassembled WGS sequence"/>
</dbReference>
<dbReference type="OrthoDB" id="421226at2759"/>
<dbReference type="GO" id="GO:0005222">
    <property type="term" value="F:intracellularly cAMP-activated cation channel activity"/>
    <property type="evidence" value="ECO:0007669"/>
    <property type="project" value="TreeGrafter"/>
</dbReference>
<evidence type="ECO:0000256" key="2">
    <source>
        <dbReference type="ARBA" id="ARBA00022448"/>
    </source>
</evidence>
<evidence type="ECO:0000256" key="4">
    <source>
        <dbReference type="ARBA" id="ARBA00022989"/>
    </source>
</evidence>
<evidence type="ECO:0000256" key="8">
    <source>
        <dbReference type="ARBA" id="ARBA00023303"/>
    </source>
</evidence>
<proteinExistence type="predicted"/>
<dbReference type="PANTHER" id="PTHR45638:SF11">
    <property type="entry name" value="CYCLIC NUCLEOTIDE-GATED CATION CHANNEL SUBUNIT A"/>
    <property type="match status" value="1"/>
</dbReference>
<dbReference type="EMBL" id="CAJNOV010000126">
    <property type="protein sequence ID" value="CAF0994010.1"/>
    <property type="molecule type" value="Genomic_DNA"/>
</dbReference>
<feature type="transmembrane region" description="Helical" evidence="9">
    <location>
        <begin position="304"/>
        <end position="327"/>
    </location>
</feature>
<reference evidence="12" key="1">
    <citation type="submission" date="2021-02" db="EMBL/GenBank/DDBJ databases">
        <authorList>
            <person name="Nowell W R."/>
        </authorList>
    </citation>
    <scope>NUCLEOTIDE SEQUENCE</scope>
</reference>
<evidence type="ECO:0000256" key="3">
    <source>
        <dbReference type="ARBA" id="ARBA00022692"/>
    </source>
</evidence>
<keyword evidence="5" id="KW-0406">Ion transport</keyword>
<keyword evidence="4 9" id="KW-1133">Transmembrane helix</keyword>
<dbReference type="InterPro" id="IPR014710">
    <property type="entry name" value="RmlC-like_jellyroll"/>
</dbReference>
<evidence type="ECO:0000313" key="14">
    <source>
        <dbReference type="EMBL" id="CAF3872579.1"/>
    </source>
</evidence>
<dbReference type="Gene3D" id="1.20.5.300">
    <property type="match status" value="1"/>
</dbReference>
<evidence type="ECO:0000256" key="1">
    <source>
        <dbReference type="ARBA" id="ARBA00004141"/>
    </source>
</evidence>
<dbReference type="InterPro" id="IPR000595">
    <property type="entry name" value="cNMP-bd_dom"/>
</dbReference>
<dbReference type="PROSITE" id="PS00889">
    <property type="entry name" value="CNMP_BINDING_2"/>
    <property type="match status" value="1"/>
</dbReference>
<evidence type="ECO:0000256" key="6">
    <source>
        <dbReference type="ARBA" id="ARBA00023136"/>
    </source>
</evidence>
<dbReference type="PROSITE" id="PS50042">
    <property type="entry name" value="CNMP_BINDING_3"/>
    <property type="match status" value="1"/>
</dbReference>
<feature type="transmembrane region" description="Helical" evidence="9">
    <location>
        <begin position="347"/>
        <end position="372"/>
    </location>
</feature>
<dbReference type="Pfam" id="PF16526">
    <property type="entry name" value="CLZ"/>
    <property type="match status" value="1"/>
</dbReference>
<feature type="transmembrane region" description="Helical" evidence="9">
    <location>
        <begin position="269"/>
        <end position="292"/>
    </location>
</feature>
<keyword evidence="8" id="KW-0407">Ion channel</keyword>
<dbReference type="SMART" id="SM00100">
    <property type="entry name" value="cNMP"/>
    <property type="match status" value="1"/>
</dbReference>
<dbReference type="Proteomes" id="UP000681967">
    <property type="component" value="Unassembled WGS sequence"/>
</dbReference>
<dbReference type="EMBL" id="CAJOBH010005248">
    <property type="protein sequence ID" value="CAF4018224.1"/>
    <property type="molecule type" value="Genomic_DNA"/>
</dbReference>
<dbReference type="EMBL" id="CAJOBG010000911">
    <property type="protein sequence ID" value="CAF3872579.1"/>
    <property type="molecule type" value="Genomic_DNA"/>
</dbReference>
<dbReference type="Gene3D" id="1.10.287.70">
    <property type="match status" value="1"/>
</dbReference>
<keyword evidence="18" id="KW-1185">Reference proteome</keyword>
<dbReference type="GO" id="GO:0017071">
    <property type="term" value="C:intracellular cyclic nucleotide activated cation channel complex"/>
    <property type="evidence" value="ECO:0007669"/>
    <property type="project" value="TreeGrafter"/>
</dbReference>
<dbReference type="FunFam" id="2.60.120.10:FF:000002">
    <property type="entry name" value="Cyclic nucleotide gated channel alpha 1a"/>
    <property type="match status" value="1"/>
</dbReference>
<dbReference type="GO" id="GO:0030553">
    <property type="term" value="F:cGMP binding"/>
    <property type="evidence" value="ECO:0007669"/>
    <property type="project" value="TreeGrafter"/>
</dbReference>
<keyword evidence="6 9" id="KW-0472">Membrane</keyword>
<evidence type="ECO:0000256" key="7">
    <source>
        <dbReference type="ARBA" id="ARBA00023286"/>
    </source>
</evidence>
<dbReference type="Pfam" id="PF00520">
    <property type="entry name" value="Ion_trans"/>
    <property type="match status" value="1"/>
</dbReference>
<dbReference type="Gene3D" id="2.60.120.10">
    <property type="entry name" value="Jelly Rolls"/>
    <property type="match status" value="1"/>
</dbReference>
<evidence type="ECO:0000313" key="12">
    <source>
        <dbReference type="EMBL" id="CAF1262982.1"/>
    </source>
</evidence>
<name>A0A815AUP5_9BILA</name>
<protein>
    <recommendedName>
        <fullName evidence="10">Cyclic nucleotide-binding domain-containing protein</fullName>
    </recommendedName>
</protein>
<dbReference type="GO" id="GO:0005223">
    <property type="term" value="F:intracellularly cGMP-activated cation channel activity"/>
    <property type="evidence" value="ECO:0007669"/>
    <property type="project" value="TreeGrafter"/>
</dbReference>
<dbReference type="GO" id="GO:0044877">
    <property type="term" value="F:protein-containing complex binding"/>
    <property type="evidence" value="ECO:0007669"/>
    <property type="project" value="TreeGrafter"/>
</dbReference>
<dbReference type="PANTHER" id="PTHR45638">
    <property type="entry name" value="CYCLIC NUCLEOTIDE-GATED CATION CHANNEL SUBUNIT A"/>
    <property type="match status" value="1"/>
</dbReference>
<evidence type="ECO:0000313" key="13">
    <source>
        <dbReference type="EMBL" id="CAF3838248.1"/>
    </source>
</evidence>
<organism evidence="12 17">
    <name type="scientific">Rotaria magnacalcarata</name>
    <dbReference type="NCBI Taxonomy" id="392030"/>
    <lineage>
        <taxon>Eukaryota</taxon>
        <taxon>Metazoa</taxon>
        <taxon>Spiralia</taxon>
        <taxon>Gnathifera</taxon>
        <taxon>Rotifera</taxon>
        <taxon>Eurotatoria</taxon>
        <taxon>Bdelloidea</taxon>
        <taxon>Philodinida</taxon>
        <taxon>Philodinidae</taxon>
        <taxon>Rotaria</taxon>
    </lineage>
</organism>
<evidence type="ECO:0000313" key="17">
    <source>
        <dbReference type="Proteomes" id="UP000663834"/>
    </source>
</evidence>
<dbReference type="Proteomes" id="UP000663866">
    <property type="component" value="Unassembled WGS sequence"/>
</dbReference>
<evidence type="ECO:0000313" key="16">
    <source>
        <dbReference type="EMBL" id="CAF4018224.1"/>
    </source>
</evidence>
<dbReference type="Proteomes" id="UP000663842">
    <property type="component" value="Unassembled WGS sequence"/>
</dbReference>
<evidence type="ECO:0000256" key="9">
    <source>
        <dbReference type="SAM" id="Phobius"/>
    </source>
</evidence>
<dbReference type="InterPro" id="IPR018490">
    <property type="entry name" value="cNMP-bd_dom_sf"/>
</dbReference>
<gene>
    <name evidence="16" type="ORF">BYL167_LOCUS14625</name>
    <name evidence="11" type="ORF">CJN711_LOCUS2002</name>
    <name evidence="15" type="ORF">GIL414_LOCUS9351</name>
    <name evidence="12" type="ORF">KQP761_LOCUS2895</name>
    <name evidence="14" type="ORF">OVN521_LOCUS8010</name>
    <name evidence="13" type="ORF">UXM345_LOCUS7053</name>
</gene>
<dbReference type="CDD" id="cd00038">
    <property type="entry name" value="CAP_ED"/>
    <property type="match status" value="1"/>
</dbReference>
<feature type="transmembrane region" description="Helical" evidence="9">
    <location>
        <begin position="135"/>
        <end position="156"/>
    </location>
</feature>